<dbReference type="Proteomes" id="UP000095544">
    <property type="component" value="Unassembled WGS sequence"/>
</dbReference>
<name>A0A174G9P3_9FIRM</name>
<dbReference type="STRING" id="39482.ERS852491_02631"/>
<dbReference type="AlphaFoldDB" id="A0A174G9P3"/>
<dbReference type="EMBL" id="CYZU01000023">
    <property type="protein sequence ID" value="CUO57620.1"/>
    <property type="molecule type" value="Genomic_DNA"/>
</dbReference>
<reference evidence="1 2" key="1">
    <citation type="submission" date="2015-09" db="EMBL/GenBank/DDBJ databases">
        <authorList>
            <consortium name="Pathogen Informatics"/>
        </authorList>
    </citation>
    <scope>NUCLEOTIDE SEQUENCE [LARGE SCALE GENOMIC DNA]</scope>
    <source>
        <strain evidence="1 2">2789STDY5834876</strain>
    </source>
</reference>
<organism evidence="1 2">
    <name type="scientific">Faecalicatena contorta</name>
    <dbReference type="NCBI Taxonomy" id="39482"/>
    <lineage>
        <taxon>Bacteria</taxon>
        <taxon>Bacillati</taxon>
        <taxon>Bacillota</taxon>
        <taxon>Clostridia</taxon>
        <taxon>Lachnospirales</taxon>
        <taxon>Lachnospiraceae</taxon>
        <taxon>Faecalicatena</taxon>
    </lineage>
</organism>
<dbReference type="RefSeq" id="WP_070102421.1">
    <property type="nucleotide sequence ID" value="NZ_CYZU01000023.1"/>
</dbReference>
<proteinExistence type="predicted"/>
<gene>
    <name evidence="1" type="ORF">ERS852491_02631</name>
</gene>
<protein>
    <submittedName>
        <fullName evidence="1">Uncharacterized protein</fullName>
    </submittedName>
</protein>
<sequence>MDKENLNFLYKQNLEKNIIGYLSEKKKIDLRKAMDIYYKSKLSEQISNGILGIENMDYKYLAEDLMENERELF</sequence>
<accession>A0A174G9P3</accession>
<evidence type="ECO:0000313" key="2">
    <source>
        <dbReference type="Proteomes" id="UP000095544"/>
    </source>
</evidence>
<evidence type="ECO:0000313" key="1">
    <source>
        <dbReference type="EMBL" id="CUO57620.1"/>
    </source>
</evidence>